<evidence type="ECO:0000256" key="5">
    <source>
        <dbReference type="PROSITE-ProRule" id="PRU00035"/>
    </source>
</evidence>
<evidence type="ECO:0000256" key="7">
    <source>
        <dbReference type="SAM" id="MobiDB-lite"/>
    </source>
</evidence>
<dbReference type="GO" id="GO:0006338">
    <property type="term" value="P:chromatin remodeling"/>
    <property type="evidence" value="ECO:0007669"/>
    <property type="project" value="InterPro"/>
</dbReference>
<dbReference type="GO" id="GO:0008623">
    <property type="term" value="C:CHRAC"/>
    <property type="evidence" value="ECO:0007669"/>
    <property type="project" value="TreeGrafter"/>
</dbReference>
<dbReference type="PANTHER" id="PTHR46510">
    <property type="entry name" value="BROMODOMAIN ADJACENT TO ZINC FINGER DOMAIN PROTEIN 1A"/>
    <property type="match status" value="1"/>
</dbReference>
<dbReference type="InterPro" id="IPR001965">
    <property type="entry name" value="Znf_PHD"/>
</dbReference>
<dbReference type="InterPro" id="IPR047171">
    <property type="entry name" value="BAZ1A"/>
</dbReference>
<sequence length="463" mass="51588">MEGEGGLRKSQRHTGAKKDTNLNFPLGTPMEEVLKVTLTDIILETEEKLHVGMLGTLQRPLQRDEWREALISSTLPTTHTMDYGGKKRLAHLRVTANTRCRVCRRKTDPESILLCDGCNKGTHLQCLKPKLKEVPAGDWFCDRCRPKERPKSPRKKRQIYCEEEESEEEEEEEECSDVCYTCCLAGTLICCDTCPLAFHPECVALRKVPRGSWSCPHCTGKDGADDKKKGSKEASKGNKDVGKNKSTPKATTPKATGGKKTPKATTPKVVTPKSTPKSSSSSRASPKSQKNNNSSPSENKKRRSEGETPQSAKRSKRGTSDSPPARRVSGRRSLVDEACTLNTAALTSLLEELQRHPESCHFNKPVSKKLAPDYYEVVRKPMDFGRVRDKLTSFKYTSDGEFLADVMLVFQNCQQYNLEDTPEYQAGSVLSDLFLSRVSKLGLSLPHNSPSSLVSPSGRRRRR</sequence>
<evidence type="ECO:0000259" key="9">
    <source>
        <dbReference type="PROSITE" id="PS50016"/>
    </source>
</evidence>
<dbReference type="SMART" id="SM00297">
    <property type="entry name" value="BROMO"/>
    <property type="match status" value="1"/>
</dbReference>
<evidence type="ECO:0000256" key="1">
    <source>
        <dbReference type="ARBA" id="ARBA00022723"/>
    </source>
</evidence>
<name>A0A5B7EXB1_PORTR</name>
<keyword evidence="3" id="KW-0862">Zinc</keyword>
<dbReference type="EMBL" id="VSRR010004189">
    <property type="protein sequence ID" value="MPC38852.1"/>
    <property type="molecule type" value="Genomic_DNA"/>
</dbReference>
<dbReference type="InterPro" id="IPR011011">
    <property type="entry name" value="Znf_FYVE_PHD"/>
</dbReference>
<feature type="compositionally biased region" description="Low complexity" evidence="7">
    <location>
        <begin position="245"/>
        <end position="297"/>
    </location>
</feature>
<accession>A0A5B7EXB1</accession>
<dbReference type="GO" id="GO:0045740">
    <property type="term" value="P:positive regulation of DNA replication"/>
    <property type="evidence" value="ECO:0007669"/>
    <property type="project" value="TreeGrafter"/>
</dbReference>
<dbReference type="InterPro" id="IPR019786">
    <property type="entry name" value="Zinc_finger_PHD-type_CS"/>
</dbReference>
<evidence type="ECO:0000313" key="10">
    <source>
        <dbReference type="EMBL" id="MPC38852.1"/>
    </source>
</evidence>
<dbReference type="InterPro" id="IPR018359">
    <property type="entry name" value="Bromodomain_CS"/>
</dbReference>
<dbReference type="PROSITE" id="PS00633">
    <property type="entry name" value="BROMODOMAIN_1"/>
    <property type="match status" value="1"/>
</dbReference>
<organism evidence="10 11">
    <name type="scientific">Portunus trituberculatus</name>
    <name type="common">Swimming crab</name>
    <name type="synonym">Neptunus trituberculatus</name>
    <dbReference type="NCBI Taxonomy" id="210409"/>
    <lineage>
        <taxon>Eukaryota</taxon>
        <taxon>Metazoa</taxon>
        <taxon>Ecdysozoa</taxon>
        <taxon>Arthropoda</taxon>
        <taxon>Crustacea</taxon>
        <taxon>Multicrustacea</taxon>
        <taxon>Malacostraca</taxon>
        <taxon>Eumalacostraca</taxon>
        <taxon>Eucarida</taxon>
        <taxon>Decapoda</taxon>
        <taxon>Pleocyemata</taxon>
        <taxon>Brachyura</taxon>
        <taxon>Eubrachyura</taxon>
        <taxon>Portunoidea</taxon>
        <taxon>Portunidae</taxon>
        <taxon>Portuninae</taxon>
        <taxon>Portunus</taxon>
    </lineage>
</organism>
<evidence type="ECO:0000256" key="4">
    <source>
        <dbReference type="ARBA" id="ARBA00023117"/>
    </source>
</evidence>
<dbReference type="Gene3D" id="1.20.920.10">
    <property type="entry name" value="Bromodomain-like"/>
    <property type="match status" value="1"/>
</dbReference>
<dbReference type="InterPro" id="IPR001487">
    <property type="entry name" value="Bromodomain"/>
</dbReference>
<evidence type="ECO:0000256" key="3">
    <source>
        <dbReference type="ARBA" id="ARBA00022833"/>
    </source>
</evidence>
<gene>
    <name evidence="10" type="primary">Baz1a_0</name>
    <name evidence="10" type="ORF">E2C01_032368</name>
</gene>
<dbReference type="Pfam" id="PF00628">
    <property type="entry name" value="PHD"/>
    <property type="match status" value="1"/>
</dbReference>
<feature type="domain" description="Bromo" evidence="8">
    <location>
        <begin position="354"/>
        <end position="424"/>
    </location>
</feature>
<feature type="domain" description="PHD-type" evidence="9">
    <location>
        <begin position="97"/>
        <end position="147"/>
    </location>
</feature>
<proteinExistence type="predicted"/>
<keyword evidence="1" id="KW-0479">Metal-binding</keyword>
<dbReference type="InterPro" id="IPR036427">
    <property type="entry name" value="Bromodomain-like_sf"/>
</dbReference>
<protein>
    <submittedName>
        <fullName evidence="10">Bromodomain adjacent to zinc finger domain protein 1A</fullName>
    </submittedName>
</protein>
<dbReference type="SUPFAM" id="SSF47370">
    <property type="entry name" value="Bromodomain"/>
    <property type="match status" value="1"/>
</dbReference>
<dbReference type="Gene3D" id="3.30.40.10">
    <property type="entry name" value="Zinc/RING finger domain, C3HC4 (zinc finger)"/>
    <property type="match status" value="2"/>
</dbReference>
<evidence type="ECO:0000259" key="8">
    <source>
        <dbReference type="PROSITE" id="PS50014"/>
    </source>
</evidence>
<dbReference type="Proteomes" id="UP000324222">
    <property type="component" value="Unassembled WGS sequence"/>
</dbReference>
<keyword evidence="4 5" id="KW-0103">Bromodomain</keyword>
<dbReference type="OrthoDB" id="332390at2759"/>
<dbReference type="SUPFAM" id="SSF57903">
    <property type="entry name" value="FYVE/PHD zinc finger"/>
    <property type="match status" value="2"/>
</dbReference>
<dbReference type="GO" id="GO:0003677">
    <property type="term" value="F:DNA binding"/>
    <property type="evidence" value="ECO:0007669"/>
    <property type="project" value="TreeGrafter"/>
</dbReference>
<dbReference type="SMART" id="SM00249">
    <property type="entry name" value="PHD"/>
    <property type="match status" value="2"/>
</dbReference>
<dbReference type="Pfam" id="PF00439">
    <property type="entry name" value="Bromodomain"/>
    <property type="match status" value="1"/>
</dbReference>
<dbReference type="PROSITE" id="PS50016">
    <property type="entry name" value="ZF_PHD_2"/>
    <property type="match status" value="2"/>
</dbReference>
<dbReference type="GO" id="GO:0006355">
    <property type="term" value="P:regulation of DNA-templated transcription"/>
    <property type="evidence" value="ECO:0007669"/>
    <property type="project" value="TreeGrafter"/>
</dbReference>
<feature type="region of interest" description="Disordered" evidence="7">
    <location>
        <begin position="1"/>
        <end position="24"/>
    </location>
</feature>
<dbReference type="InterPro" id="IPR013083">
    <property type="entry name" value="Znf_RING/FYVE/PHD"/>
</dbReference>
<dbReference type="PROSITE" id="PS01359">
    <property type="entry name" value="ZF_PHD_1"/>
    <property type="match status" value="2"/>
</dbReference>
<dbReference type="PRINTS" id="PR00503">
    <property type="entry name" value="BROMODOMAIN"/>
</dbReference>
<comment type="caution">
    <text evidence="10">The sequence shown here is derived from an EMBL/GenBank/DDBJ whole genome shotgun (WGS) entry which is preliminary data.</text>
</comment>
<dbReference type="GO" id="GO:0031445">
    <property type="term" value="P:regulation of heterochromatin formation"/>
    <property type="evidence" value="ECO:0007669"/>
    <property type="project" value="TreeGrafter"/>
</dbReference>
<dbReference type="InterPro" id="IPR019787">
    <property type="entry name" value="Znf_PHD-finger"/>
</dbReference>
<dbReference type="PROSITE" id="PS50014">
    <property type="entry name" value="BROMODOMAIN_2"/>
    <property type="match status" value="1"/>
</dbReference>
<feature type="compositionally biased region" description="Basic and acidic residues" evidence="7">
    <location>
        <begin position="219"/>
        <end position="243"/>
    </location>
</feature>
<evidence type="ECO:0000256" key="6">
    <source>
        <dbReference type="PROSITE-ProRule" id="PRU00146"/>
    </source>
</evidence>
<dbReference type="GO" id="GO:0008270">
    <property type="term" value="F:zinc ion binding"/>
    <property type="evidence" value="ECO:0007669"/>
    <property type="project" value="UniProtKB-KW"/>
</dbReference>
<keyword evidence="11" id="KW-1185">Reference proteome</keyword>
<dbReference type="GO" id="GO:0000228">
    <property type="term" value="C:nuclear chromosome"/>
    <property type="evidence" value="ECO:0007669"/>
    <property type="project" value="TreeGrafter"/>
</dbReference>
<dbReference type="AlphaFoldDB" id="A0A5B7EXB1"/>
<reference evidence="10 11" key="1">
    <citation type="submission" date="2019-05" db="EMBL/GenBank/DDBJ databases">
        <title>Another draft genome of Portunus trituberculatus and its Hox gene families provides insights of decapod evolution.</title>
        <authorList>
            <person name="Jeong J.-H."/>
            <person name="Song I."/>
            <person name="Kim S."/>
            <person name="Choi T."/>
            <person name="Kim D."/>
            <person name="Ryu S."/>
            <person name="Kim W."/>
        </authorList>
    </citation>
    <scope>NUCLEOTIDE SEQUENCE [LARGE SCALE GENOMIC DNA]</scope>
    <source>
        <tissue evidence="10">Muscle</tissue>
    </source>
</reference>
<feature type="region of interest" description="Disordered" evidence="7">
    <location>
        <begin position="218"/>
        <end position="331"/>
    </location>
</feature>
<feature type="domain" description="PHD-type" evidence="9">
    <location>
        <begin position="176"/>
        <end position="221"/>
    </location>
</feature>
<dbReference type="PANTHER" id="PTHR46510:SF1">
    <property type="entry name" value="BROMODOMAIN ADJACENT TO ZINC FINGER DOMAIN PROTEIN 1A"/>
    <property type="match status" value="1"/>
</dbReference>
<evidence type="ECO:0000313" key="11">
    <source>
        <dbReference type="Proteomes" id="UP000324222"/>
    </source>
</evidence>
<evidence type="ECO:0000256" key="2">
    <source>
        <dbReference type="ARBA" id="ARBA00022771"/>
    </source>
</evidence>
<keyword evidence="2 6" id="KW-0863">Zinc-finger</keyword>